<protein>
    <submittedName>
        <fullName evidence="1">Uncharacterized protein</fullName>
    </submittedName>
</protein>
<comment type="caution">
    <text evidence="1">The sequence shown here is derived from an EMBL/GenBank/DDBJ whole genome shotgun (WGS) entry which is preliminary data.</text>
</comment>
<dbReference type="EMBL" id="QFQP01000034">
    <property type="protein sequence ID" value="PZR07081.1"/>
    <property type="molecule type" value="Genomic_DNA"/>
</dbReference>
<dbReference type="AlphaFoldDB" id="A0A2W5VA85"/>
<sequence>MSALKLCGIEVDAVVAASADMQQTTRDVGEESQASDGSTYVTRSATKMDFSFKTVPLTLAAAFAWWSLFRGEGEAWSFDATLYGSKGTGPSATTGTAAQSAGSAKYGAGKLSLSASSSIAWAAATRSMFGRVDQWTVSFWRNAGAWVHYVVNSLGQKWVNGVRSDGTATTFLTVTAGDVALSNSSGTVTFDDLVIVPYVMPLDWPSQVYAANAAFGPLPVLTLTGDFVTEQTSRAVIGKATEGAYQKVGGGTVLVSLEVELHAR</sequence>
<name>A0A2W5VA85_9BACT</name>
<proteinExistence type="predicted"/>
<organism evidence="1 2">
    <name type="scientific">Archangium gephyra</name>
    <dbReference type="NCBI Taxonomy" id="48"/>
    <lineage>
        <taxon>Bacteria</taxon>
        <taxon>Pseudomonadati</taxon>
        <taxon>Myxococcota</taxon>
        <taxon>Myxococcia</taxon>
        <taxon>Myxococcales</taxon>
        <taxon>Cystobacterineae</taxon>
        <taxon>Archangiaceae</taxon>
        <taxon>Archangium</taxon>
    </lineage>
</organism>
<evidence type="ECO:0000313" key="2">
    <source>
        <dbReference type="Proteomes" id="UP000249061"/>
    </source>
</evidence>
<reference evidence="1 2" key="1">
    <citation type="submission" date="2017-08" db="EMBL/GenBank/DDBJ databases">
        <title>Infants hospitalized years apart are colonized by the same room-sourced microbial strains.</title>
        <authorList>
            <person name="Brooks B."/>
            <person name="Olm M.R."/>
            <person name="Firek B.A."/>
            <person name="Baker R."/>
            <person name="Thomas B.C."/>
            <person name="Morowitz M.J."/>
            <person name="Banfield J.F."/>
        </authorList>
    </citation>
    <scope>NUCLEOTIDE SEQUENCE [LARGE SCALE GENOMIC DNA]</scope>
    <source>
        <strain evidence="1">S2_003_000_R2_14</strain>
    </source>
</reference>
<dbReference type="Proteomes" id="UP000249061">
    <property type="component" value="Unassembled WGS sequence"/>
</dbReference>
<gene>
    <name evidence="1" type="ORF">DI536_28920</name>
</gene>
<accession>A0A2W5VA85</accession>
<evidence type="ECO:0000313" key="1">
    <source>
        <dbReference type="EMBL" id="PZR07081.1"/>
    </source>
</evidence>